<evidence type="ECO:0000256" key="10">
    <source>
        <dbReference type="ARBA" id="ARBA00023136"/>
    </source>
</evidence>
<evidence type="ECO:0000256" key="1">
    <source>
        <dbReference type="ARBA" id="ARBA00004479"/>
    </source>
</evidence>
<keyword evidence="7" id="KW-0418">Kinase</keyword>
<feature type="compositionally biased region" description="Polar residues" evidence="15">
    <location>
        <begin position="788"/>
        <end position="805"/>
    </location>
</feature>
<dbReference type="EC" id="2.7.10.1" evidence="2"/>
<feature type="region of interest" description="Disordered" evidence="15">
    <location>
        <begin position="1052"/>
        <end position="1073"/>
    </location>
</feature>
<keyword evidence="12 20" id="KW-0675">Receptor</keyword>
<dbReference type="SUPFAM" id="SSF52058">
    <property type="entry name" value="L domain-like"/>
    <property type="match status" value="2"/>
</dbReference>
<dbReference type="InterPro" id="IPR006211">
    <property type="entry name" value="Furin-like_Cys-rich_dom"/>
</dbReference>
<keyword evidence="13" id="KW-0325">Glycoprotein</keyword>
<dbReference type="InterPro" id="IPR000494">
    <property type="entry name" value="Rcpt_L-dom"/>
</dbReference>
<gene>
    <name evidence="20" type="ORF">FBUS_03586</name>
</gene>
<dbReference type="CDD" id="cd00064">
    <property type="entry name" value="FU"/>
    <property type="match status" value="4"/>
</dbReference>
<feature type="domain" description="Growth factor receptor" evidence="19">
    <location>
        <begin position="581"/>
        <end position="667"/>
    </location>
</feature>
<dbReference type="GO" id="GO:0004714">
    <property type="term" value="F:transmembrane receptor protein tyrosine kinase activity"/>
    <property type="evidence" value="ECO:0007669"/>
    <property type="project" value="UniProtKB-EC"/>
</dbReference>
<feature type="non-terminal residue" evidence="20">
    <location>
        <position position="1095"/>
    </location>
</feature>
<dbReference type="Pfam" id="PF00757">
    <property type="entry name" value="Furin-like"/>
    <property type="match status" value="1"/>
</dbReference>
<evidence type="ECO:0000256" key="8">
    <source>
        <dbReference type="ARBA" id="ARBA00022840"/>
    </source>
</evidence>
<feature type="region of interest" description="Disordered" evidence="15">
    <location>
        <begin position="788"/>
        <end position="812"/>
    </location>
</feature>
<dbReference type="InterPro" id="IPR006212">
    <property type="entry name" value="Furin_repeat"/>
</dbReference>
<evidence type="ECO:0000256" key="9">
    <source>
        <dbReference type="ARBA" id="ARBA00022989"/>
    </source>
</evidence>
<evidence type="ECO:0000256" key="11">
    <source>
        <dbReference type="ARBA" id="ARBA00023137"/>
    </source>
</evidence>
<dbReference type="OrthoDB" id="6219513at2759"/>
<feature type="domain" description="Receptor L-domain" evidence="18">
    <location>
        <begin position="45"/>
        <end position="163"/>
    </location>
</feature>
<dbReference type="AlphaFoldDB" id="A0A8E0RXW5"/>
<organism evidence="20 21">
    <name type="scientific">Fasciolopsis buskii</name>
    <dbReference type="NCBI Taxonomy" id="27845"/>
    <lineage>
        <taxon>Eukaryota</taxon>
        <taxon>Metazoa</taxon>
        <taxon>Spiralia</taxon>
        <taxon>Lophotrochozoa</taxon>
        <taxon>Platyhelminthes</taxon>
        <taxon>Trematoda</taxon>
        <taxon>Digenea</taxon>
        <taxon>Plagiorchiida</taxon>
        <taxon>Echinostomata</taxon>
        <taxon>Echinostomatoidea</taxon>
        <taxon>Fasciolidae</taxon>
        <taxon>Fasciolopsis</taxon>
    </lineage>
</organism>
<keyword evidence="4" id="KW-0808">Transferase</keyword>
<accession>A0A8E0RXW5</accession>
<reference evidence="20" key="1">
    <citation type="submission" date="2019-05" db="EMBL/GenBank/DDBJ databases">
        <title>Annotation for the trematode Fasciolopsis buski.</title>
        <authorList>
            <person name="Choi Y.-J."/>
        </authorList>
    </citation>
    <scope>NUCLEOTIDE SEQUENCE</scope>
    <source>
        <strain evidence="20">HT</strain>
        <tissue evidence="20">Whole worm</tissue>
    </source>
</reference>
<feature type="domain" description="Furin-like cysteine-rich" evidence="17">
    <location>
        <begin position="201"/>
        <end position="350"/>
    </location>
</feature>
<evidence type="ECO:0000256" key="14">
    <source>
        <dbReference type="ARBA" id="ARBA00051243"/>
    </source>
</evidence>
<name>A0A8E0RXW5_9TREM</name>
<dbReference type="Proteomes" id="UP000728185">
    <property type="component" value="Unassembled WGS sequence"/>
</dbReference>
<dbReference type="InterPro" id="IPR036941">
    <property type="entry name" value="Rcpt_L-dom_sf"/>
</dbReference>
<dbReference type="Gene3D" id="3.80.20.20">
    <property type="entry name" value="Receptor L-domain"/>
    <property type="match status" value="2"/>
</dbReference>
<evidence type="ECO:0000259" key="18">
    <source>
        <dbReference type="Pfam" id="PF01030"/>
    </source>
</evidence>
<evidence type="ECO:0000256" key="13">
    <source>
        <dbReference type="ARBA" id="ARBA00023180"/>
    </source>
</evidence>
<evidence type="ECO:0000313" key="20">
    <source>
        <dbReference type="EMBL" id="KAA0194178.1"/>
    </source>
</evidence>
<proteinExistence type="predicted"/>
<evidence type="ECO:0000259" key="19">
    <source>
        <dbReference type="Pfam" id="PF14843"/>
    </source>
</evidence>
<evidence type="ECO:0000256" key="16">
    <source>
        <dbReference type="SAM" id="Phobius"/>
    </source>
</evidence>
<keyword evidence="8" id="KW-0067">ATP-binding</keyword>
<keyword evidence="11" id="KW-0829">Tyrosine-protein kinase</keyword>
<dbReference type="SMART" id="SM00261">
    <property type="entry name" value="FU"/>
    <property type="match status" value="6"/>
</dbReference>
<evidence type="ECO:0000256" key="12">
    <source>
        <dbReference type="ARBA" id="ARBA00023170"/>
    </source>
</evidence>
<feature type="transmembrane region" description="Helical" evidence="16">
    <location>
        <begin position="923"/>
        <end position="946"/>
    </location>
</feature>
<evidence type="ECO:0000256" key="4">
    <source>
        <dbReference type="ARBA" id="ARBA00022679"/>
    </source>
</evidence>
<comment type="catalytic activity">
    <reaction evidence="14">
        <text>L-tyrosyl-[protein] + ATP = O-phospho-L-tyrosyl-[protein] + ADP + H(+)</text>
        <dbReference type="Rhea" id="RHEA:10596"/>
        <dbReference type="Rhea" id="RHEA-COMP:10136"/>
        <dbReference type="Rhea" id="RHEA-COMP:20101"/>
        <dbReference type="ChEBI" id="CHEBI:15378"/>
        <dbReference type="ChEBI" id="CHEBI:30616"/>
        <dbReference type="ChEBI" id="CHEBI:46858"/>
        <dbReference type="ChEBI" id="CHEBI:61978"/>
        <dbReference type="ChEBI" id="CHEBI:456216"/>
        <dbReference type="EC" id="2.7.10.1"/>
    </reaction>
</comment>
<comment type="subcellular location">
    <subcellularLocation>
        <location evidence="1">Membrane</location>
        <topology evidence="1">Single-pass type I membrane protein</topology>
    </subcellularLocation>
</comment>
<evidence type="ECO:0000256" key="3">
    <source>
        <dbReference type="ARBA" id="ARBA00022553"/>
    </source>
</evidence>
<sequence>FLCDAFKFHLSEYPGIRVCRVREKGCATKRYSPYYLAYLRSIYSGCTHVLGNLVLCDLERYENGSDPDLSFLSSIQEVSGYVYLSRNSVRTISLPSLRVIRGEPPLTYNDKNASFVATRNGLNLTNALEVVNMPNLTAIKQHNVILSDNPMLCHLAFTVRWEEVFVDKINQGAIPDRNHDRISQRGCDPAFRQSEEKRIRDTCHGKCAMHDQGGFCWGPDADSCQKMVKCADGKDRYCQDGPSTKIPCNQECLGGCDGNPSNCRACMSARDGNKCVSQCPPKEIVSPVDSRLQPNPNFKYTFHDICVKDCPAPFLKSNIYCVIECNLKSQIPVDGNCQQCPPSGCPEHCTEKQIFDVKPYVIDDQALDRLKNCIYYTGSIYISKESFEPSTSWKPITDISKLWNLRSLKGMVGHIYMDLRGAPPQLKNLTFLDNLENLVWESGETHTAMITILNGEHIELLGFRSLKNIKPPVSLINMTKLCYTSALLRAIPVRMINVPSEKECAQRDAVCHSECLPEAGCWGPTADMCAHCCNRKAGDFCVSECTDRPGYYEVRRSQSQPSTKQPTTAGTCPTLAREAYSSTDLTADLAREWLPPQECSRCHEECEHTCYGPGPHECQGGCRHFQHNDTCVRVCPTSTYVEPGTNRCLPCHPTCQHSIISTETRLCSGPGTHFGLGGCTACLTVLQDSNTRQFQCLIRDCPGKHYIESHVPADFIRKEQLEVSQETQDLADSKLSAAFMLRVCKPCHPYCEVCSANGTHSSICHSCLHWWFKSECVLHCPPGETYTPSESTTTVSPAPTQTPPRATSPLPVVRQQRHANESSIGLGNDLIEPDIAVLQLSQPDQRYCLLCHEECVQGCSGPGPGDCAKCRNYMIVLDEDEETFVCNSSCPDDRAHVLHGMCLTAEQYAKLSGRNARETRDRILIGVAVSVLVLVILATIVLVLCLKRKAEAERMREKLRAAYTNLLEPDKDELMKNQSAIREPNMGRLEMISADDLDFDPEASPLGTGAFGVVYRGKWRVPKAALIRHGFRGAAQLDVAIKIIQNDYPITPSGLNQPPQPFIDGNGSRDSEDEIRRVTARTNMEEMLQEAKVRQ</sequence>
<evidence type="ECO:0000256" key="5">
    <source>
        <dbReference type="ARBA" id="ARBA00022692"/>
    </source>
</evidence>
<keyword evidence="6" id="KW-0547">Nucleotide-binding</keyword>
<keyword evidence="3" id="KW-0597">Phosphoprotein</keyword>
<dbReference type="GO" id="GO:0005524">
    <property type="term" value="F:ATP binding"/>
    <property type="evidence" value="ECO:0007669"/>
    <property type="project" value="UniProtKB-KW"/>
</dbReference>
<evidence type="ECO:0000313" key="21">
    <source>
        <dbReference type="Proteomes" id="UP000728185"/>
    </source>
</evidence>
<keyword evidence="10 16" id="KW-0472">Membrane</keyword>
<dbReference type="EMBL" id="LUCM01004563">
    <property type="protein sequence ID" value="KAA0194178.1"/>
    <property type="molecule type" value="Genomic_DNA"/>
</dbReference>
<evidence type="ECO:0000256" key="6">
    <source>
        <dbReference type="ARBA" id="ARBA00022741"/>
    </source>
</evidence>
<dbReference type="GO" id="GO:0016020">
    <property type="term" value="C:membrane"/>
    <property type="evidence" value="ECO:0007669"/>
    <property type="project" value="UniProtKB-SubCell"/>
</dbReference>
<keyword evidence="21" id="KW-1185">Reference proteome</keyword>
<dbReference type="Pfam" id="PF14843">
    <property type="entry name" value="GF_recep_IV"/>
    <property type="match status" value="1"/>
</dbReference>
<evidence type="ECO:0000256" key="7">
    <source>
        <dbReference type="ARBA" id="ARBA00022777"/>
    </source>
</evidence>
<dbReference type="InterPro" id="IPR032778">
    <property type="entry name" value="GF_recep_IV"/>
</dbReference>
<dbReference type="SUPFAM" id="SSF57184">
    <property type="entry name" value="Growth factor receptor domain"/>
    <property type="match status" value="4"/>
</dbReference>
<dbReference type="Gene3D" id="3.30.200.20">
    <property type="entry name" value="Phosphorylase Kinase, domain 1"/>
    <property type="match status" value="1"/>
</dbReference>
<keyword evidence="5 16" id="KW-0812">Transmembrane</keyword>
<comment type="caution">
    <text evidence="20">The sequence shown here is derived from an EMBL/GenBank/DDBJ whole genome shotgun (WGS) entry which is preliminary data.</text>
</comment>
<evidence type="ECO:0000256" key="15">
    <source>
        <dbReference type="SAM" id="MobiDB-lite"/>
    </source>
</evidence>
<dbReference type="Gene3D" id="2.10.220.10">
    <property type="entry name" value="Hormone Receptor, Insulin-like Growth Factor Receptor 1, Chain A, domain 2"/>
    <property type="match status" value="4"/>
</dbReference>
<protein>
    <recommendedName>
        <fullName evidence="2">receptor protein-tyrosine kinase</fullName>
        <ecNumber evidence="2">2.7.10.1</ecNumber>
    </recommendedName>
</protein>
<dbReference type="Pfam" id="PF01030">
    <property type="entry name" value="Recep_L_domain"/>
    <property type="match status" value="1"/>
</dbReference>
<evidence type="ECO:0000256" key="2">
    <source>
        <dbReference type="ARBA" id="ARBA00011902"/>
    </source>
</evidence>
<keyword evidence="9 16" id="KW-1133">Transmembrane helix</keyword>
<dbReference type="InterPro" id="IPR009030">
    <property type="entry name" value="Growth_fac_rcpt_cys_sf"/>
</dbReference>
<evidence type="ECO:0000259" key="17">
    <source>
        <dbReference type="Pfam" id="PF00757"/>
    </source>
</evidence>